<reference evidence="1" key="1">
    <citation type="submission" date="2023-07" db="EMBL/GenBank/DDBJ databases">
        <authorList>
            <person name="Pelsma A.J. K."/>
        </authorList>
    </citation>
    <scope>NUCLEOTIDE SEQUENCE</scope>
</reference>
<sequence>MIALKAALIIVATLAAGVGAIADPAIRGARARVAPGPSPVTEPVDGGYYVRDVTGPGGARTPVLDVPASVTVLPRNVLDDEQALGGALRSAPGVTGIGR</sequence>
<evidence type="ECO:0008006" key="2">
    <source>
        <dbReference type="Google" id="ProtNLM"/>
    </source>
</evidence>
<name>A0AA48RAD1_9ZZZZ</name>
<proteinExistence type="predicted"/>
<accession>A0AA48RAD1</accession>
<organism evidence="1">
    <name type="scientific">freshwater sediment metagenome</name>
    <dbReference type="NCBI Taxonomy" id="556182"/>
    <lineage>
        <taxon>unclassified sequences</taxon>
        <taxon>metagenomes</taxon>
        <taxon>ecological metagenomes</taxon>
    </lineage>
</organism>
<gene>
    <name evidence="1" type="ORF">AMST5_01318</name>
</gene>
<evidence type="ECO:0000313" key="1">
    <source>
        <dbReference type="EMBL" id="CAJ0860611.1"/>
    </source>
</evidence>
<protein>
    <recommendedName>
        <fullName evidence="2">TonB-dependent receptor plug domain-containing protein</fullName>
    </recommendedName>
</protein>
<dbReference type="AlphaFoldDB" id="A0AA48RAD1"/>
<dbReference type="EMBL" id="OY288114">
    <property type="protein sequence ID" value="CAJ0860611.1"/>
    <property type="molecule type" value="Genomic_DNA"/>
</dbReference>